<dbReference type="GO" id="GO:0009002">
    <property type="term" value="F:serine-type D-Ala-D-Ala carboxypeptidase activity"/>
    <property type="evidence" value="ECO:0007669"/>
    <property type="project" value="UniProtKB-EC"/>
</dbReference>
<dbReference type="Proteomes" id="UP000824094">
    <property type="component" value="Unassembled WGS sequence"/>
</dbReference>
<comment type="catalytic activity">
    <reaction evidence="12">
        <text>Preferential cleavage: (Ac)2-L-Lys-D-Ala-|-D-Ala. Also transpeptidation of peptidyl-alanyl moieties that are N-acyl substituents of D-alanine.</text>
        <dbReference type="EC" id="3.4.16.4"/>
    </reaction>
</comment>
<evidence type="ECO:0000256" key="4">
    <source>
        <dbReference type="ARBA" id="ARBA00012448"/>
    </source>
</evidence>
<reference evidence="17" key="2">
    <citation type="journal article" date="2021" name="PeerJ">
        <title>Extensive microbial diversity within the chicken gut microbiome revealed by metagenomics and culture.</title>
        <authorList>
            <person name="Gilroy R."/>
            <person name="Ravi A."/>
            <person name="Getino M."/>
            <person name="Pursley I."/>
            <person name="Horton D.L."/>
            <person name="Alikhan N.F."/>
            <person name="Baker D."/>
            <person name="Gharbi K."/>
            <person name="Hall N."/>
            <person name="Watson M."/>
            <person name="Adriaenssens E.M."/>
            <person name="Foster-Nyarko E."/>
            <person name="Jarju S."/>
            <person name="Secka A."/>
            <person name="Antonio M."/>
            <person name="Oren A."/>
            <person name="Chaudhuri R.R."/>
            <person name="La Ragione R."/>
            <person name="Hildebrand F."/>
            <person name="Pallen M.J."/>
        </authorList>
    </citation>
    <scope>NUCLEOTIDE SEQUENCE</scope>
    <source>
        <strain evidence="17">18911</strain>
    </source>
</reference>
<feature type="active site" description="Acyl-ester intermediate" evidence="13">
    <location>
        <position position="76"/>
    </location>
</feature>
<dbReference type="SUPFAM" id="SSF69189">
    <property type="entry name" value="Penicillin-binding protein associated domain"/>
    <property type="match status" value="1"/>
</dbReference>
<evidence type="ECO:0000256" key="5">
    <source>
        <dbReference type="ARBA" id="ARBA00022645"/>
    </source>
</evidence>
<dbReference type="GO" id="GO:0006508">
    <property type="term" value="P:proteolysis"/>
    <property type="evidence" value="ECO:0007669"/>
    <property type="project" value="UniProtKB-KW"/>
</dbReference>
<dbReference type="Pfam" id="PF00768">
    <property type="entry name" value="Peptidase_S11"/>
    <property type="match status" value="1"/>
</dbReference>
<evidence type="ECO:0000256" key="2">
    <source>
        <dbReference type="ARBA" id="ARBA00004752"/>
    </source>
</evidence>
<keyword evidence="8" id="KW-0378">Hydrolase</keyword>
<dbReference type="Pfam" id="PF07943">
    <property type="entry name" value="PBP5_C"/>
    <property type="match status" value="1"/>
</dbReference>
<evidence type="ECO:0000256" key="15">
    <source>
        <dbReference type="RuleBase" id="RU004016"/>
    </source>
</evidence>
<dbReference type="InterPro" id="IPR012907">
    <property type="entry name" value="Peptidase_S11_C"/>
</dbReference>
<evidence type="ECO:0000256" key="7">
    <source>
        <dbReference type="ARBA" id="ARBA00022729"/>
    </source>
</evidence>
<evidence type="ECO:0000256" key="14">
    <source>
        <dbReference type="PIRSR" id="PIRSR618044-2"/>
    </source>
</evidence>
<dbReference type="InterPro" id="IPR037167">
    <property type="entry name" value="Peptidase_S11_C_sf"/>
</dbReference>
<dbReference type="GO" id="GO:0071555">
    <property type="term" value="P:cell wall organization"/>
    <property type="evidence" value="ECO:0007669"/>
    <property type="project" value="UniProtKB-KW"/>
</dbReference>
<proteinExistence type="inferred from homology"/>
<keyword evidence="9" id="KW-0133">Cell shape</keyword>
<dbReference type="InterPro" id="IPR015956">
    <property type="entry name" value="Peniciliin-bd_prot_C_sf"/>
</dbReference>
<evidence type="ECO:0000259" key="16">
    <source>
        <dbReference type="SMART" id="SM00936"/>
    </source>
</evidence>
<dbReference type="InterPro" id="IPR012338">
    <property type="entry name" value="Beta-lactam/transpept-like"/>
</dbReference>
<evidence type="ECO:0000313" key="18">
    <source>
        <dbReference type="Proteomes" id="UP000824094"/>
    </source>
</evidence>
<dbReference type="SUPFAM" id="SSF56601">
    <property type="entry name" value="beta-lactamase/transpeptidase-like"/>
    <property type="match status" value="1"/>
</dbReference>
<feature type="binding site" evidence="14">
    <location>
        <position position="242"/>
    </location>
    <ligand>
        <name>substrate</name>
    </ligand>
</feature>
<gene>
    <name evidence="17" type="ORF">IAB05_04885</name>
</gene>
<evidence type="ECO:0000256" key="13">
    <source>
        <dbReference type="PIRSR" id="PIRSR618044-1"/>
    </source>
</evidence>
<organism evidence="17 18">
    <name type="scientific">Candidatus Stercoripulliclostridium merdigallinarum</name>
    <dbReference type="NCBI Taxonomy" id="2840951"/>
    <lineage>
        <taxon>Bacteria</taxon>
        <taxon>Bacillati</taxon>
        <taxon>Bacillota</taxon>
        <taxon>Clostridia</taxon>
        <taxon>Eubacteriales</taxon>
        <taxon>Candidatus Stercoripulliclostridium</taxon>
    </lineage>
</organism>
<dbReference type="InterPro" id="IPR001967">
    <property type="entry name" value="Peptidase_S11_N"/>
</dbReference>
<keyword evidence="10" id="KW-0573">Peptidoglycan synthesis</keyword>
<evidence type="ECO:0000313" key="17">
    <source>
        <dbReference type="EMBL" id="HIU60705.1"/>
    </source>
</evidence>
<dbReference type="Gene3D" id="2.60.410.10">
    <property type="entry name" value="D-Ala-D-Ala carboxypeptidase, C-terminal domain"/>
    <property type="match status" value="1"/>
</dbReference>
<comment type="function">
    <text evidence="1">Removes C-terminal D-alanyl residues from sugar-peptide cell wall precursors.</text>
</comment>
<comment type="similarity">
    <text evidence="3 15">Belongs to the peptidase S11 family.</text>
</comment>
<dbReference type="PANTHER" id="PTHR21581">
    <property type="entry name" value="D-ALANYL-D-ALANINE CARBOXYPEPTIDASE"/>
    <property type="match status" value="1"/>
</dbReference>
<dbReference type="Gene3D" id="3.40.710.10">
    <property type="entry name" value="DD-peptidase/beta-lactamase superfamily"/>
    <property type="match status" value="1"/>
</dbReference>
<evidence type="ECO:0000256" key="12">
    <source>
        <dbReference type="ARBA" id="ARBA00034000"/>
    </source>
</evidence>
<reference evidence="17" key="1">
    <citation type="submission" date="2020-10" db="EMBL/GenBank/DDBJ databases">
        <authorList>
            <person name="Gilroy R."/>
        </authorList>
    </citation>
    <scope>NUCLEOTIDE SEQUENCE</scope>
    <source>
        <strain evidence="17">18911</strain>
    </source>
</reference>
<evidence type="ECO:0000256" key="3">
    <source>
        <dbReference type="ARBA" id="ARBA00007164"/>
    </source>
</evidence>
<keyword evidence="6" id="KW-0645">Protease</keyword>
<dbReference type="SMART" id="SM00936">
    <property type="entry name" value="PBP5_C"/>
    <property type="match status" value="1"/>
</dbReference>
<comment type="pathway">
    <text evidence="2">Cell wall biogenesis; peptidoglycan biosynthesis.</text>
</comment>
<dbReference type="GO" id="GO:0009252">
    <property type="term" value="P:peptidoglycan biosynthetic process"/>
    <property type="evidence" value="ECO:0007669"/>
    <property type="project" value="UniProtKB-KW"/>
</dbReference>
<dbReference type="PRINTS" id="PR00725">
    <property type="entry name" value="DADACBPTASE1"/>
</dbReference>
<dbReference type="PANTHER" id="PTHR21581:SF6">
    <property type="entry name" value="TRAFFICKING PROTEIN PARTICLE COMPLEX SUBUNIT 12"/>
    <property type="match status" value="1"/>
</dbReference>
<name>A0A9D1MI99_9FIRM</name>
<keyword evidence="5 17" id="KW-0121">Carboxypeptidase</keyword>
<evidence type="ECO:0000256" key="1">
    <source>
        <dbReference type="ARBA" id="ARBA00003217"/>
    </source>
</evidence>
<feature type="active site" description="Proton acceptor" evidence="13">
    <location>
        <position position="79"/>
    </location>
</feature>
<dbReference type="InterPro" id="IPR018044">
    <property type="entry name" value="Peptidase_S11"/>
</dbReference>
<keyword evidence="11" id="KW-0961">Cell wall biogenesis/degradation</keyword>
<feature type="active site" evidence="13">
    <location>
        <position position="136"/>
    </location>
</feature>
<accession>A0A9D1MI99</accession>
<sequence length="403" mass="43578">MKKSKLISAFGKVPAILGLIALLVAGFALFGAGGSACAKGEKALSEYSSRAAYLIDYDSGEVLFERNADGRYPIASMVKIMTLSLVFDEIDKGNLTLDKEITVSDEAAGMGGSQMFLDAGSVYKIGDLVLGVTVASANDASVALAEEIAGSKEAFIEMMNEKAVELGMENTKFVNVTGLPGEGQYSTARDVTKMLSYLIKHPVYFNYSKIYIENFTHPGGRVSELVNTNKLVRFYDGCDGGKTGFTSDAMYCLSATAKRQDMRVIATVLGAESSAVRNKEVSALFNYAFANYNSVSYMKKGEAVLIDADVKGAKNDSISVSAARDLKVLEKRGDKGEYAVEYDIFKDLKAPLKAGDRVGVVRLVSSVTKDVKCEADLILTEDVEKMSLSDSLQRIIRNWFMGI</sequence>
<feature type="domain" description="Peptidase S11 D-Ala-D-Ala carboxypeptidase A C-terminal" evidence="16">
    <location>
        <begin position="292"/>
        <end position="385"/>
    </location>
</feature>
<dbReference type="EC" id="3.4.16.4" evidence="4"/>
<evidence type="ECO:0000256" key="6">
    <source>
        <dbReference type="ARBA" id="ARBA00022670"/>
    </source>
</evidence>
<protein>
    <recommendedName>
        <fullName evidence="4">serine-type D-Ala-D-Ala carboxypeptidase</fullName>
        <ecNumber evidence="4">3.4.16.4</ecNumber>
    </recommendedName>
</protein>
<dbReference type="GO" id="GO:0008360">
    <property type="term" value="P:regulation of cell shape"/>
    <property type="evidence" value="ECO:0007669"/>
    <property type="project" value="UniProtKB-KW"/>
</dbReference>
<dbReference type="AlphaFoldDB" id="A0A9D1MI99"/>
<comment type="caution">
    <text evidence="17">The sequence shown here is derived from an EMBL/GenBank/DDBJ whole genome shotgun (WGS) entry which is preliminary data.</text>
</comment>
<evidence type="ECO:0000256" key="9">
    <source>
        <dbReference type="ARBA" id="ARBA00022960"/>
    </source>
</evidence>
<evidence type="ECO:0000256" key="11">
    <source>
        <dbReference type="ARBA" id="ARBA00023316"/>
    </source>
</evidence>
<evidence type="ECO:0000256" key="8">
    <source>
        <dbReference type="ARBA" id="ARBA00022801"/>
    </source>
</evidence>
<keyword evidence="7" id="KW-0732">Signal</keyword>
<evidence type="ECO:0000256" key="10">
    <source>
        <dbReference type="ARBA" id="ARBA00022984"/>
    </source>
</evidence>
<dbReference type="EMBL" id="DVNF01000145">
    <property type="protein sequence ID" value="HIU60705.1"/>
    <property type="molecule type" value="Genomic_DNA"/>
</dbReference>